<dbReference type="Pfam" id="PF03793">
    <property type="entry name" value="PASTA"/>
    <property type="match status" value="1"/>
</dbReference>
<evidence type="ECO:0000259" key="3">
    <source>
        <dbReference type="Pfam" id="PF00905"/>
    </source>
</evidence>
<dbReference type="InterPro" id="IPR050515">
    <property type="entry name" value="Beta-lactam/transpept"/>
</dbReference>
<dbReference type="EMBL" id="CP053085">
    <property type="protein sequence ID" value="QJR35306.1"/>
    <property type="molecule type" value="Genomic_DNA"/>
</dbReference>
<dbReference type="Gene3D" id="3.30.10.20">
    <property type="match status" value="1"/>
</dbReference>
<name>A0A6M4IPF0_9BACT</name>
<dbReference type="InterPro" id="IPR005543">
    <property type="entry name" value="PASTA_dom"/>
</dbReference>
<evidence type="ECO:0000313" key="5">
    <source>
        <dbReference type="EMBL" id="QJR35306.1"/>
    </source>
</evidence>
<dbReference type="AlphaFoldDB" id="A0A6M4IPF0"/>
<dbReference type="InterPro" id="IPR012338">
    <property type="entry name" value="Beta-lactam/transpept-like"/>
</dbReference>
<sequence length="721" mass="77249">MMFGPIRTEAADEPRLVPDHPGAPATVSRARTMIVHASLVLFAVAILARAVQLQIVEHDTWLRVADRQHVDQQTVKPLRGAITDATGAVLVESREQVKLNIAPREIRDVRRKNAKRGDPLLKTRAVLRSGLRALSVPEAQIRKALDTNQKWVSLPKLYLPSDVERLVGLPGVHVERVRRRINSASDNLRGVLGAVDADDAPVGGIELELDLLLRGQDGSRALVKDPKAGYVESPELSNVDALPGHTVTLTVNQALQEIAESELRMALQRTGGTGGDVVILDPRDGAILALAGVRDGRPASTSTPMALAYEPGSVMKPFLVSRLFDMGKATPNEIIDTENGSAMLPGRKRALTDEHKAAQMPVRDVIRFSSNIGTAKLALRLTPREEFEAMRDFGFGSLTGVPYPAESKGSLPLPARWSGSTQTAVSIGYEVLATPLQIALAYAAIANGGELLQPALVKEVHDAQGATIYKHERRVVRRVLTAKTAREMRGMLASVVDSGTGTSAELATYDVAGKSGTARRSENGRYLEGKYNATFAGMFPAQAPQYVLVARIIDPKGTYYGGIVSGSLVNGILQAALATRNSALDRNALAEVAKAMPVPVAKPKSEKALALAARDSARRDSLLAPPPPKAEPAPAAARVVVALPITAQKVAARNDDEPREIRPVPSVFGLDVRQATRTLYAAGFQVSIARGSDVRTRPAAGTMLRVGSTVQLEMPRMESAK</sequence>
<dbReference type="InterPro" id="IPR001460">
    <property type="entry name" value="PCN-bd_Tpept"/>
</dbReference>
<feature type="domain" description="PASTA" evidence="4">
    <location>
        <begin position="664"/>
        <end position="713"/>
    </location>
</feature>
<dbReference type="SUPFAM" id="SSF56519">
    <property type="entry name" value="Penicillin binding protein dimerisation domain"/>
    <property type="match status" value="1"/>
</dbReference>
<dbReference type="Pfam" id="PF00905">
    <property type="entry name" value="Transpeptidase"/>
    <property type="match status" value="1"/>
</dbReference>
<dbReference type="SUPFAM" id="SSF56601">
    <property type="entry name" value="beta-lactamase/transpeptidase-like"/>
    <property type="match status" value="1"/>
</dbReference>
<reference evidence="5 6" key="1">
    <citation type="submission" date="2020-05" db="EMBL/GenBank/DDBJ databases">
        <title>Complete genome sequence of Gemmatimonas greenlandica TET16.</title>
        <authorList>
            <person name="Zeng Y."/>
        </authorList>
    </citation>
    <scope>NUCLEOTIDE SEQUENCE [LARGE SCALE GENOMIC DNA]</scope>
    <source>
        <strain evidence="5 6">TET16</strain>
    </source>
</reference>
<accession>A0A6M4IPF0</accession>
<feature type="domain" description="Penicillin-binding protein transpeptidase" evidence="3">
    <location>
        <begin position="277"/>
        <end position="573"/>
    </location>
</feature>
<protein>
    <submittedName>
        <fullName evidence="5">Uncharacterized protein</fullName>
    </submittedName>
</protein>
<dbReference type="KEGG" id="ggr:HKW67_07205"/>
<dbReference type="CDD" id="cd06577">
    <property type="entry name" value="PASTA_pknB"/>
    <property type="match status" value="1"/>
</dbReference>
<dbReference type="Gene3D" id="3.40.710.10">
    <property type="entry name" value="DD-peptidase/beta-lactamase superfamily"/>
    <property type="match status" value="1"/>
</dbReference>
<dbReference type="PANTHER" id="PTHR30627:SF1">
    <property type="entry name" value="PEPTIDOGLYCAN D,D-TRANSPEPTIDASE FTSI"/>
    <property type="match status" value="1"/>
</dbReference>
<dbReference type="Gene3D" id="3.30.450.330">
    <property type="match status" value="1"/>
</dbReference>
<comment type="subcellular location">
    <subcellularLocation>
        <location evidence="1">Membrane</location>
    </subcellularLocation>
</comment>
<dbReference type="Gene3D" id="3.90.1310.10">
    <property type="entry name" value="Penicillin-binding protein 2a (Domain 2)"/>
    <property type="match status" value="1"/>
</dbReference>
<dbReference type="InterPro" id="IPR036138">
    <property type="entry name" value="PBP_dimer_sf"/>
</dbReference>
<keyword evidence="2" id="KW-0472">Membrane</keyword>
<dbReference type="GO" id="GO:0008658">
    <property type="term" value="F:penicillin binding"/>
    <property type="evidence" value="ECO:0007669"/>
    <property type="project" value="InterPro"/>
</dbReference>
<dbReference type="PANTHER" id="PTHR30627">
    <property type="entry name" value="PEPTIDOGLYCAN D,D-TRANSPEPTIDASE"/>
    <property type="match status" value="1"/>
</dbReference>
<dbReference type="GO" id="GO:0071555">
    <property type="term" value="P:cell wall organization"/>
    <property type="evidence" value="ECO:0007669"/>
    <property type="project" value="TreeGrafter"/>
</dbReference>
<evidence type="ECO:0000259" key="4">
    <source>
        <dbReference type="Pfam" id="PF03793"/>
    </source>
</evidence>
<dbReference type="Proteomes" id="UP000500938">
    <property type="component" value="Chromosome"/>
</dbReference>
<dbReference type="GO" id="GO:0005886">
    <property type="term" value="C:plasma membrane"/>
    <property type="evidence" value="ECO:0007669"/>
    <property type="project" value="TreeGrafter"/>
</dbReference>
<keyword evidence="6" id="KW-1185">Reference proteome</keyword>
<organism evidence="5 6">
    <name type="scientific">Gemmatimonas groenlandica</name>
    <dbReference type="NCBI Taxonomy" id="2732249"/>
    <lineage>
        <taxon>Bacteria</taxon>
        <taxon>Pseudomonadati</taxon>
        <taxon>Gemmatimonadota</taxon>
        <taxon>Gemmatimonadia</taxon>
        <taxon>Gemmatimonadales</taxon>
        <taxon>Gemmatimonadaceae</taxon>
        <taxon>Gemmatimonas</taxon>
    </lineage>
</organism>
<evidence type="ECO:0000256" key="1">
    <source>
        <dbReference type="ARBA" id="ARBA00004370"/>
    </source>
</evidence>
<dbReference type="RefSeq" id="WP_171224735.1">
    <property type="nucleotide sequence ID" value="NZ_CP053085.1"/>
</dbReference>
<gene>
    <name evidence="5" type="ORF">HKW67_07205</name>
</gene>
<evidence type="ECO:0000313" key="6">
    <source>
        <dbReference type="Proteomes" id="UP000500938"/>
    </source>
</evidence>
<proteinExistence type="predicted"/>
<evidence type="ECO:0000256" key="2">
    <source>
        <dbReference type="ARBA" id="ARBA00023136"/>
    </source>
</evidence>